<dbReference type="InterPro" id="IPR035398">
    <property type="entry name" value="Bac_rhamnosid_C"/>
</dbReference>
<sequence>MTNGRTASGSVSLERTTPDFPGGPWRASWIWADGAPAAQRHVVALTAELVLDEVPDTVPARWCAVSRAVVYVNGVEVGRGPIRSNPRRQPYEVTDLAPHLTPGTNRIAVLALTYAGATPWYLPMPPFATDLANGAFVLEADLGDRWFVTDEAWSGSVLDGWGSTPAAGVSGRGIETIDARSLGSEWATDGVTGAAVVRRAHAVGEPGRSTPPSYPIGPFGARPISDLTTRPVELAAVDDTAWSTDRIVAGTLLVEVDGPAGGEVTIRVAEESIDGWPTPTEHDAAVRIVCDGTRRVVESLDRYGGQGALVAADDGVTVHAVSIVERLYPAGAHRFACSDAALETIHAVGRRSVSLNSTDAYTDCPTREQRAWTGDFVVHQLVDLTTSDDWLLARHNVRLIADSRRPDGMLPMAVAGDAEAVDFTIIPDWALHWVHAVWNLYRYVGDRDEIAELLPVVEGVVRWFEPFTDDTGLVRDVYGWVIIDWSAIDTRGASSALNGLLARAVREFAEMADWLGDTGRASWARARHDRLRAGFEAFWDAGRGRYVDSIVGRSATDSGERRTASEHGQAAALVGGVVPAERVGRLVDVLQASEGRVWATWSAPGREASPNSGLDVGGAYLRQGHPEPWWDVDGLVVAQPFFSYVVHDALAAAGRADLIVERCRRWEVALERCPTSWTETWFGGTISHGWSSTPTRDLVQHVAGVTPARPGFAMASIAPALGDLDWVDASVPTPHGPIEVWAERGRTVVDSPVPFVHRGTEYCAGRHTIEESQ</sequence>
<evidence type="ECO:0000313" key="3">
    <source>
        <dbReference type="EMBL" id="TDT14995.1"/>
    </source>
</evidence>
<accession>A0A4R7HVV7</accession>
<dbReference type="OrthoDB" id="9761045at2"/>
<evidence type="ECO:0000259" key="2">
    <source>
        <dbReference type="Pfam" id="PF17390"/>
    </source>
</evidence>
<dbReference type="Proteomes" id="UP000294558">
    <property type="component" value="Unassembled WGS sequence"/>
</dbReference>
<dbReference type="EMBL" id="SOAU01000001">
    <property type="protein sequence ID" value="TDT14995.1"/>
    <property type="molecule type" value="Genomic_DNA"/>
</dbReference>
<dbReference type="PANTHER" id="PTHR34987:SF2">
    <property type="entry name" value="B, PUTATIVE (AFU_ORTHOLOGUE AFUA_7G05040)-RELATED"/>
    <property type="match status" value="1"/>
</dbReference>
<name>A0A4R7HVV7_9ACTN</name>
<dbReference type="Gene3D" id="1.50.10.10">
    <property type="match status" value="1"/>
</dbReference>
<evidence type="ECO:0000259" key="1">
    <source>
        <dbReference type="Pfam" id="PF17389"/>
    </source>
</evidence>
<comment type="caution">
    <text evidence="3">The sequence shown here is derived from an EMBL/GenBank/DDBJ whole genome shotgun (WGS) entry which is preliminary data.</text>
</comment>
<evidence type="ECO:0000313" key="4">
    <source>
        <dbReference type="Proteomes" id="UP000294558"/>
    </source>
</evidence>
<dbReference type="InterPro" id="IPR008979">
    <property type="entry name" value="Galactose-bd-like_sf"/>
</dbReference>
<dbReference type="Gene3D" id="2.60.120.260">
    <property type="entry name" value="Galactose-binding domain-like"/>
    <property type="match status" value="1"/>
</dbReference>
<proteinExistence type="predicted"/>
<dbReference type="RefSeq" id="WP_133867491.1">
    <property type="nucleotide sequence ID" value="NZ_SOAU01000001.1"/>
</dbReference>
<dbReference type="PANTHER" id="PTHR34987">
    <property type="entry name" value="C, PUTATIVE (AFU_ORTHOLOGUE AFUA_3G02880)-RELATED"/>
    <property type="match status" value="1"/>
</dbReference>
<gene>
    <name evidence="3" type="ORF">BDK89_0554</name>
</gene>
<feature type="domain" description="Alpha-L-rhamnosidase C-terminal" evidence="2">
    <location>
        <begin position="704"/>
        <end position="741"/>
    </location>
</feature>
<dbReference type="SUPFAM" id="SSF49785">
    <property type="entry name" value="Galactose-binding domain-like"/>
    <property type="match status" value="1"/>
</dbReference>
<organism evidence="3 4">
    <name type="scientific">Ilumatobacter fluminis</name>
    <dbReference type="NCBI Taxonomy" id="467091"/>
    <lineage>
        <taxon>Bacteria</taxon>
        <taxon>Bacillati</taxon>
        <taxon>Actinomycetota</taxon>
        <taxon>Acidimicrobiia</taxon>
        <taxon>Acidimicrobiales</taxon>
        <taxon>Ilumatobacteraceae</taxon>
        <taxon>Ilumatobacter</taxon>
    </lineage>
</organism>
<dbReference type="InterPro" id="IPR035396">
    <property type="entry name" value="Bac_rhamnosid6H"/>
</dbReference>
<dbReference type="InterPro" id="IPR008928">
    <property type="entry name" value="6-hairpin_glycosidase_sf"/>
</dbReference>
<reference evidence="3 4" key="1">
    <citation type="submission" date="2019-03" db="EMBL/GenBank/DDBJ databases">
        <title>Sequencing the genomes of 1000 actinobacteria strains.</title>
        <authorList>
            <person name="Klenk H.-P."/>
        </authorList>
    </citation>
    <scope>NUCLEOTIDE SEQUENCE [LARGE SCALE GENOMIC DNA]</scope>
    <source>
        <strain evidence="3 4">DSM 18936</strain>
    </source>
</reference>
<dbReference type="GO" id="GO:0005975">
    <property type="term" value="P:carbohydrate metabolic process"/>
    <property type="evidence" value="ECO:0007669"/>
    <property type="project" value="InterPro"/>
</dbReference>
<keyword evidence="4" id="KW-1185">Reference proteome</keyword>
<dbReference type="Pfam" id="PF17390">
    <property type="entry name" value="Bac_rhamnosid_C"/>
    <property type="match status" value="1"/>
</dbReference>
<dbReference type="Pfam" id="PF17389">
    <property type="entry name" value="Bac_rhamnosid6H"/>
    <property type="match status" value="1"/>
</dbReference>
<feature type="domain" description="Alpha-L-rhamnosidase six-hairpin glycosidase" evidence="1">
    <location>
        <begin position="334"/>
        <end position="582"/>
    </location>
</feature>
<protein>
    <submittedName>
        <fullName evidence="3">Alpha-L-rhamnosidase-like protein</fullName>
    </submittedName>
</protein>
<dbReference type="SUPFAM" id="SSF48208">
    <property type="entry name" value="Six-hairpin glycosidases"/>
    <property type="match status" value="1"/>
</dbReference>
<dbReference type="InterPro" id="IPR012341">
    <property type="entry name" value="6hp_glycosidase-like_sf"/>
</dbReference>
<dbReference type="AlphaFoldDB" id="A0A4R7HVV7"/>
<dbReference type="Gene3D" id="2.60.420.10">
    <property type="entry name" value="Maltose phosphorylase, domain 3"/>
    <property type="match status" value="1"/>
</dbReference>